<dbReference type="Proteomes" id="UP000431684">
    <property type="component" value="Unassembled WGS sequence"/>
</dbReference>
<dbReference type="OrthoDB" id="8755573at2"/>
<keyword evidence="1" id="KW-0732">Signal</keyword>
<evidence type="ECO:0000313" key="2">
    <source>
        <dbReference type="EMBL" id="MUI15820.1"/>
    </source>
</evidence>
<dbReference type="EMBL" id="WNWM01000002">
    <property type="protein sequence ID" value="MUI15820.1"/>
    <property type="molecule type" value="Genomic_DNA"/>
</dbReference>
<evidence type="ECO:0000313" key="3">
    <source>
        <dbReference type="Proteomes" id="UP000431684"/>
    </source>
</evidence>
<proteinExistence type="predicted"/>
<name>A0A6I3XMQ1_9BURK</name>
<accession>A0A6I3XMQ1</accession>
<evidence type="ECO:0000256" key="1">
    <source>
        <dbReference type="SAM" id="SignalP"/>
    </source>
</evidence>
<dbReference type="RefSeq" id="WP_155711458.1">
    <property type="nucleotide sequence ID" value="NZ_BMWU01000010.1"/>
</dbReference>
<keyword evidence="3" id="KW-1185">Reference proteome</keyword>
<evidence type="ECO:0008006" key="4">
    <source>
        <dbReference type="Google" id="ProtNLM"/>
    </source>
</evidence>
<feature type="chain" id="PRO_5026287003" description="PEP-CTERM sorting domain-containing protein" evidence="1">
    <location>
        <begin position="28"/>
        <end position="208"/>
    </location>
</feature>
<reference evidence="2 3" key="1">
    <citation type="submission" date="2019-11" db="EMBL/GenBank/DDBJ databases">
        <title>Draft Genome Sequences of Six Type Strains of the Genus Massilia.</title>
        <authorList>
            <person name="Miess H."/>
            <person name="Frediansyah A."/>
            <person name="Goeker M."/>
            <person name="Gross H."/>
        </authorList>
    </citation>
    <scope>NUCLEOTIDE SEQUENCE [LARGE SCALE GENOMIC DNA]</scope>
    <source>
        <strain evidence="2 3">DSM 17513</strain>
    </source>
</reference>
<organism evidence="2 3">
    <name type="scientific">Pseudoduganella dura</name>
    <dbReference type="NCBI Taxonomy" id="321982"/>
    <lineage>
        <taxon>Bacteria</taxon>
        <taxon>Pseudomonadati</taxon>
        <taxon>Pseudomonadota</taxon>
        <taxon>Betaproteobacteria</taxon>
        <taxon>Burkholderiales</taxon>
        <taxon>Oxalobacteraceae</taxon>
        <taxon>Telluria group</taxon>
        <taxon>Pseudoduganella</taxon>
    </lineage>
</organism>
<sequence>MKNAHYARRTPVLLMVGTAIIFGTAQAAPVGTDYPAAQQAAMSQLMVDISGIPNYDERGAASNVIQDFHVGAGASITSLAWDVNATAYAGSYLSEMKITFTDILGRGVTFTPGNGDDFDGTVDYAGFQDLRVLGQVFTVGADGILRLEFHDGFKDLAFDEPEGMWNHGTLTFGIAQVPEPPAIAMVLGGLLLLASSSMPRRSQQRVFS</sequence>
<protein>
    <recommendedName>
        <fullName evidence="4">PEP-CTERM sorting domain-containing protein</fullName>
    </recommendedName>
</protein>
<comment type="caution">
    <text evidence="2">The sequence shown here is derived from an EMBL/GenBank/DDBJ whole genome shotgun (WGS) entry which is preliminary data.</text>
</comment>
<feature type="signal peptide" evidence="1">
    <location>
        <begin position="1"/>
        <end position="27"/>
    </location>
</feature>
<dbReference type="AlphaFoldDB" id="A0A6I3XMQ1"/>
<gene>
    <name evidence="2" type="ORF">GJV26_25670</name>
</gene>